<sequence>MADHLHDVFARFEASVAPTFRPVPVTELSARRRSGRPRRLRAGLLAGVLVLVAGGPVGALTFGASSPDAAPEAPVRDIGQIRLPGWEHRAPAQFGYAAGTLWAYGEGRCAENVCVDSELATSTDDGMTWRARPGGREYRDARLIVSPLGNVYLREQDSGTIARVLPDTGESVLTPALPGPRDLLVVNGGDLILECPGQETYGGQEALACDRPEIADLTGAVEPVAPAGMGRLTQLAPDGRGRTWLLGHEPESRSFWLSSSADGGRTWGTPVRRESAAEIRLAVSPIDGDAWLVAGDPVRAWAVTHDGDGPVVAAGDGRGVARAGGSHAEVTQFDDAKASMIRALGDGVLAVATPGDGVWVVQPDEGRGPVVDDFVAVDMAMHADGGLFLRDADGRVVISAGRGWERSMAWPVP</sequence>
<evidence type="ECO:0000313" key="3">
    <source>
        <dbReference type="Proteomes" id="UP001183629"/>
    </source>
</evidence>
<organism evidence="2 3">
    <name type="scientific">Catenuloplanes niger</name>
    <dbReference type="NCBI Taxonomy" id="587534"/>
    <lineage>
        <taxon>Bacteria</taxon>
        <taxon>Bacillati</taxon>
        <taxon>Actinomycetota</taxon>
        <taxon>Actinomycetes</taxon>
        <taxon>Micromonosporales</taxon>
        <taxon>Micromonosporaceae</taxon>
        <taxon>Catenuloplanes</taxon>
    </lineage>
</organism>
<keyword evidence="1" id="KW-1133">Transmembrane helix</keyword>
<feature type="transmembrane region" description="Helical" evidence="1">
    <location>
        <begin position="42"/>
        <end position="64"/>
    </location>
</feature>
<evidence type="ECO:0000256" key="1">
    <source>
        <dbReference type="SAM" id="Phobius"/>
    </source>
</evidence>
<name>A0AAE3ZUG5_9ACTN</name>
<accession>A0AAE3ZUG5</accession>
<gene>
    <name evidence="2" type="ORF">J2S44_005564</name>
</gene>
<dbReference type="Proteomes" id="UP001183629">
    <property type="component" value="Unassembled WGS sequence"/>
</dbReference>
<keyword evidence="1" id="KW-0472">Membrane</keyword>
<dbReference type="EMBL" id="JAVDYC010000001">
    <property type="protein sequence ID" value="MDR7325314.1"/>
    <property type="molecule type" value="Genomic_DNA"/>
</dbReference>
<proteinExistence type="predicted"/>
<comment type="caution">
    <text evidence="2">The sequence shown here is derived from an EMBL/GenBank/DDBJ whole genome shotgun (WGS) entry which is preliminary data.</text>
</comment>
<protein>
    <submittedName>
        <fullName evidence="2">Uncharacterized protein</fullName>
    </submittedName>
</protein>
<keyword evidence="3" id="KW-1185">Reference proteome</keyword>
<keyword evidence="1" id="KW-0812">Transmembrane</keyword>
<dbReference type="SUPFAM" id="SSF50939">
    <property type="entry name" value="Sialidases"/>
    <property type="match status" value="1"/>
</dbReference>
<reference evidence="2 3" key="1">
    <citation type="submission" date="2023-07" db="EMBL/GenBank/DDBJ databases">
        <title>Sequencing the genomes of 1000 actinobacteria strains.</title>
        <authorList>
            <person name="Klenk H.-P."/>
        </authorList>
    </citation>
    <scope>NUCLEOTIDE SEQUENCE [LARGE SCALE GENOMIC DNA]</scope>
    <source>
        <strain evidence="2 3">DSM 44711</strain>
    </source>
</reference>
<dbReference type="InterPro" id="IPR036278">
    <property type="entry name" value="Sialidase_sf"/>
</dbReference>
<evidence type="ECO:0000313" key="2">
    <source>
        <dbReference type="EMBL" id="MDR7325314.1"/>
    </source>
</evidence>
<dbReference type="RefSeq" id="WP_310419937.1">
    <property type="nucleotide sequence ID" value="NZ_JAVDYC010000001.1"/>
</dbReference>
<dbReference type="AlphaFoldDB" id="A0AAE3ZUG5"/>